<keyword evidence="2" id="KW-1185">Reference proteome</keyword>
<feature type="non-terminal residue" evidence="1">
    <location>
        <position position="129"/>
    </location>
</feature>
<protein>
    <submittedName>
        <fullName evidence="1">Uncharacterized protein</fullName>
    </submittedName>
</protein>
<sequence>SKPFICEIELKGQGGQVVRVRATVDDGAMVGVLCEEVYRREQKRLGPWRESKRRLRMANGTIIPSTGYWEEAMTFGGVEEQVAFEVFPSGGSWSFLLAKPLLERFRAVHDYETDIITLCKGEERVCVKN</sequence>
<reference evidence="1" key="1">
    <citation type="submission" date="2023-03" db="EMBL/GenBank/DDBJ databases">
        <title>Massive genome expansion in bonnet fungi (Mycena s.s.) driven by repeated elements and novel gene families across ecological guilds.</title>
        <authorList>
            <consortium name="Lawrence Berkeley National Laboratory"/>
            <person name="Harder C.B."/>
            <person name="Miyauchi S."/>
            <person name="Viragh M."/>
            <person name="Kuo A."/>
            <person name="Thoen E."/>
            <person name="Andreopoulos B."/>
            <person name="Lu D."/>
            <person name="Skrede I."/>
            <person name="Drula E."/>
            <person name="Henrissat B."/>
            <person name="Morin E."/>
            <person name="Kohler A."/>
            <person name="Barry K."/>
            <person name="LaButti K."/>
            <person name="Morin E."/>
            <person name="Salamov A."/>
            <person name="Lipzen A."/>
            <person name="Mereny Z."/>
            <person name="Hegedus B."/>
            <person name="Baldrian P."/>
            <person name="Stursova M."/>
            <person name="Weitz H."/>
            <person name="Taylor A."/>
            <person name="Grigoriev I.V."/>
            <person name="Nagy L.G."/>
            <person name="Martin F."/>
            <person name="Kauserud H."/>
        </authorList>
    </citation>
    <scope>NUCLEOTIDE SEQUENCE</scope>
    <source>
        <strain evidence="1">CBHHK182m</strain>
    </source>
</reference>
<accession>A0AAD7H5J4</accession>
<dbReference type="AlphaFoldDB" id="A0AAD7H5J4"/>
<dbReference type="Proteomes" id="UP001215598">
    <property type="component" value="Unassembled WGS sequence"/>
</dbReference>
<feature type="non-terminal residue" evidence="1">
    <location>
        <position position="1"/>
    </location>
</feature>
<dbReference type="EMBL" id="JARKIB010000355">
    <property type="protein sequence ID" value="KAJ7712889.1"/>
    <property type="molecule type" value="Genomic_DNA"/>
</dbReference>
<gene>
    <name evidence="1" type="ORF">B0H16DRAFT_1211125</name>
</gene>
<evidence type="ECO:0000313" key="2">
    <source>
        <dbReference type="Proteomes" id="UP001215598"/>
    </source>
</evidence>
<evidence type="ECO:0000313" key="1">
    <source>
        <dbReference type="EMBL" id="KAJ7712889.1"/>
    </source>
</evidence>
<proteinExistence type="predicted"/>
<dbReference type="InterPro" id="IPR021109">
    <property type="entry name" value="Peptidase_aspartic_dom_sf"/>
</dbReference>
<name>A0AAD7H5J4_9AGAR</name>
<organism evidence="1 2">
    <name type="scientific">Mycena metata</name>
    <dbReference type="NCBI Taxonomy" id="1033252"/>
    <lineage>
        <taxon>Eukaryota</taxon>
        <taxon>Fungi</taxon>
        <taxon>Dikarya</taxon>
        <taxon>Basidiomycota</taxon>
        <taxon>Agaricomycotina</taxon>
        <taxon>Agaricomycetes</taxon>
        <taxon>Agaricomycetidae</taxon>
        <taxon>Agaricales</taxon>
        <taxon>Marasmiineae</taxon>
        <taxon>Mycenaceae</taxon>
        <taxon>Mycena</taxon>
    </lineage>
</organism>
<dbReference type="Gene3D" id="2.40.70.10">
    <property type="entry name" value="Acid Proteases"/>
    <property type="match status" value="1"/>
</dbReference>
<comment type="caution">
    <text evidence="1">The sequence shown here is derived from an EMBL/GenBank/DDBJ whole genome shotgun (WGS) entry which is preliminary data.</text>
</comment>